<gene>
    <name evidence="1" type="primary">Necator_chrIII.g10874</name>
    <name evidence="1" type="ORF">RB195_010109</name>
</gene>
<comment type="caution">
    <text evidence="1">The sequence shown here is derived from an EMBL/GenBank/DDBJ whole genome shotgun (WGS) entry which is preliminary data.</text>
</comment>
<evidence type="ECO:0000313" key="1">
    <source>
        <dbReference type="EMBL" id="KAK6742651.1"/>
    </source>
</evidence>
<sequence>MTYGTKVWAAPSTMMAKVDCIERKLLRRLLGYFWPKACQDLYAEIDVKIKKVGQSYGKGRYTSAKMWVIASGDDISPPIRSRATGAGASGVEEELA</sequence>
<protein>
    <submittedName>
        <fullName evidence="1">Uncharacterized protein</fullName>
    </submittedName>
</protein>
<name>A0ABR1CXP3_NECAM</name>
<evidence type="ECO:0000313" key="2">
    <source>
        <dbReference type="Proteomes" id="UP001303046"/>
    </source>
</evidence>
<proteinExistence type="predicted"/>
<keyword evidence="2" id="KW-1185">Reference proteome</keyword>
<organism evidence="1 2">
    <name type="scientific">Necator americanus</name>
    <name type="common">Human hookworm</name>
    <dbReference type="NCBI Taxonomy" id="51031"/>
    <lineage>
        <taxon>Eukaryota</taxon>
        <taxon>Metazoa</taxon>
        <taxon>Ecdysozoa</taxon>
        <taxon>Nematoda</taxon>
        <taxon>Chromadorea</taxon>
        <taxon>Rhabditida</taxon>
        <taxon>Rhabditina</taxon>
        <taxon>Rhabditomorpha</taxon>
        <taxon>Strongyloidea</taxon>
        <taxon>Ancylostomatidae</taxon>
        <taxon>Bunostominae</taxon>
        <taxon>Necator</taxon>
    </lineage>
</organism>
<reference evidence="1 2" key="1">
    <citation type="submission" date="2023-08" db="EMBL/GenBank/DDBJ databases">
        <title>A Necator americanus chromosomal reference genome.</title>
        <authorList>
            <person name="Ilik V."/>
            <person name="Petrzelkova K.J."/>
            <person name="Pardy F."/>
            <person name="Fuh T."/>
            <person name="Niatou-Singa F.S."/>
            <person name="Gouil Q."/>
            <person name="Baker L."/>
            <person name="Ritchie M.E."/>
            <person name="Jex A.R."/>
            <person name="Gazzola D."/>
            <person name="Li H."/>
            <person name="Toshio Fujiwara R."/>
            <person name="Zhan B."/>
            <person name="Aroian R.V."/>
            <person name="Pafco B."/>
            <person name="Schwarz E.M."/>
        </authorList>
    </citation>
    <scope>NUCLEOTIDE SEQUENCE [LARGE SCALE GENOMIC DNA]</scope>
    <source>
        <strain evidence="1 2">Aroian</strain>
        <tissue evidence="1">Whole animal</tissue>
    </source>
</reference>
<dbReference type="Proteomes" id="UP001303046">
    <property type="component" value="Unassembled WGS sequence"/>
</dbReference>
<dbReference type="EMBL" id="JAVFWL010000003">
    <property type="protein sequence ID" value="KAK6742651.1"/>
    <property type="molecule type" value="Genomic_DNA"/>
</dbReference>
<accession>A0ABR1CXP3</accession>